<keyword evidence="2" id="KW-1185">Reference proteome</keyword>
<dbReference type="AlphaFoldDB" id="A0A445JEG5"/>
<name>A0A445JEG5_GLYSO</name>
<proteinExistence type="predicted"/>
<sequence>MSDIAMLVAEEYERRVKSLRKSGGGTGAGEFDMVSCVSVIVSRLKEKKQLLQWVLEPKTQVAMAASNSFFSA</sequence>
<evidence type="ECO:0000313" key="1">
    <source>
        <dbReference type="EMBL" id="RZB96843.1"/>
    </source>
</evidence>
<dbReference type="PANTHER" id="PTHR36067:SF1">
    <property type="entry name" value="EXPRESSED PROTEIN"/>
    <property type="match status" value="1"/>
</dbReference>
<organism evidence="1 2">
    <name type="scientific">Glycine soja</name>
    <name type="common">Wild soybean</name>
    <dbReference type="NCBI Taxonomy" id="3848"/>
    <lineage>
        <taxon>Eukaryota</taxon>
        <taxon>Viridiplantae</taxon>
        <taxon>Streptophyta</taxon>
        <taxon>Embryophyta</taxon>
        <taxon>Tracheophyta</taxon>
        <taxon>Spermatophyta</taxon>
        <taxon>Magnoliopsida</taxon>
        <taxon>eudicotyledons</taxon>
        <taxon>Gunneridae</taxon>
        <taxon>Pentapetalae</taxon>
        <taxon>rosids</taxon>
        <taxon>fabids</taxon>
        <taxon>Fabales</taxon>
        <taxon>Fabaceae</taxon>
        <taxon>Papilionoideae</taxon>
        <taxon>50 kb inversion clade</taxon>
        <taxon>NPAAA clade</taxon>
        <taxon>indigoferoid/millettioid clade</taxon>
        <taxon>Phaseoleae</taxon>
        <taxon>Glycine</taxon>
        <taxon>Glycine subgen. Soja</taxon>
    </lineage>
</organism>
<evidence type="ECO:0000313" key="2">
    <source>
        <dbReference type="Proteomes" id="UP000289340"/>
    </source>
</evidence>
<dbReference type="Proteomes" id="UP000289340">
    <property type="component" value="Chromosome 8"/>
</dbReference>
<dbReference type="EMBL" id="QZWG01000008">
    <property type="protein sequence ID" value="RZB96843.1"/>
    <property type="molecule type" value="Genomic_DNA"/>
</dbReference>
<accession>A0A445JEG5</accession>
<reference evidence="1 2" key="1">
    <citation type="submission" date="2018-09" db="EMBL/GenBank/DDBJ databases">
        <title>A high-quality reference genome of wild soybean provides a powerful tool to mine soybean genomes.</title>
        <authorList>
            <person name="Xie M."/>
            <person name="Chung C.Y.L."/>
            <person name="Li M.-W."/>
            <person name="Wong F.-L."/>
            <person name="Chan T.-F."/>
            <person name="Lam H.-M."/>
        </authorList>
    </citation>
    <scope>NUCLEOTIDE SEQUENCE [LARGE SCALE GENOMIC DNA]</scope>
    <source>
        <strain evidence="2">cv. W05</strain>
        <tissue evidence="1">Hypocotyl of etiolated seedlings</tissue>
    </source>
</reference>
<gene>
    <name evidence="1" type="ORF">D0Y65_020515</name>
</gene>
<comment type="caution">
    <text evidence="1">The sequence shown here is derived from an EMBL/GenBank/DDBJ whole genome shotgun (WGS) entry which is preliminary data.</text>
</comment>
<dbReference type="PANTHER" id="PTHR36067">
    <property type="entry name" value="EXPRESSED PROTEIN"/>
    <property type="match status" value="1"/>
</dbReference>
<protein>
    <submittedName>
        <fullName evidence="1">Uncharacterized protein</fullName>
    </submittedName>
</protein>